<dbReference type="Gene3D" id="1.25.40.20">
    <property type="entry name" value="Ankyrin repeat-containing domain"/>
    <property type="match status" value="1"/>
</dbReference>
<feature type="transmembrane region" description="Helical" evidence="1">
    <location>
        <begin position="38"/>
        <end position="57"/>
    </location>
</feature>
<dbReference type="EMBL" id="PYAS01000007">
    <property type="protein sequence ID" value="PSL28007.1"/>
    <property type="molecule type" value="Genomic_DNA"/>
</dbReference>
<evidence type="ECO:0000313" key="3">
    <source>
        <dbReference type="Proteomes" id="UP000241964"/>
    </source>
</evidence>
<dbReference type="PANTHER" id="PTHR46224:SF6">
    <property type="entry name" value="ANKYRIN REPEAT FAMILY PROTEIN"/>
    <property type="match status" value="1"/>
</dbReference>
<comment type="caution">
    <text evidence="2">The sequence shown here is derived from an EMBL/GenBank/DDBJ whole genome shotgun (WGS) entry which is preliminary data.</text>
</comment>
<reference evidence="2 3" key="1">
    <citation type="submission" date="2018-03" db="EMBL/GenBank/DDBJ databases">
        <title>Genomic Encyclopedia of Archaeal and Bacterial Type Strains, Phase II (KMG-II): from individual species to whole genera.</title>
        <authorList>
            <person name="Goeker M."/>
        </authorList>
    </citation>
    <scope>NUCLEOTIDE SEQUENCE [LARGE SCALE GENOMIC DNA]</scope>
    <source>
        <strain evidence="2 3">DSM 29057</strain>
    </source>
</reference>
<name>A0A2P8G227_9BACT</name>
<dbReference type="InterPro" id="IPR051616">
    <property type="entry name" value="Cul2-RING_E3_ligase_SR"/>
</dbReference>
<evidence type="ECO:0000256" key="1">
    <source>
        <dbReference type="SAM" id="Phobius"/>
    </source>
</evidence>
<accession>A0A2P8G227</accession>
<dbReference type="Proteomes" id="UP000241964">
    <property type="component" value="Unassembled WGS sequence"/>
</dbReference>
<dbReference type="PANTHER" id="PTHR46224">
    <property type="entry name" value="ANKYRIN REPEAT FAMILY PROTEIN"/>
    <property type="match status" value="1"/>
</dbReference>
<keyword evidence="1" id="KW-0472">Membrane</keyword>
<evidence type="ECO:0000313" key="2">
    <source>
        <dbReference type="EMBL" id="PSL28007.1"/>
    </source>
</evidence>
<keyword evidence="3" id="KW-1185">Reference proteome</keyword>
<feature type="transmembrane region" description="Helical" evidence="1">
    <location>
        <begin position="6"/>
        <end position="26"/>
    </location>
</feature>
<dbReference type="InterPro" id="IPR036770">
    <property type="entry name" value="Ankyrin_rpt-contain_sf"/>
</dbReference>
<feature type="transmembrane region" description="Helical" evidence="1">
    <location>
        <begin position="63"/>
        <end position="82"/>
    </location>
</feature>
<proteinExistence type="predicted"/>
<dbReference type="RefSeq" id="WP_146151561.1">
    <property type="nucleotide sequence ID" value="NZ_PYAS01000007.1"/>
</dbReference>
<dbReference type="OrthoDB" id="931273at2"/>
<dbReference type="SUPFAM" id="SSF48403">
    <property type="entry name" value="Ankyrin repeat"/>
    <property type="match status" value="1"/>
</dbReference>
<gene>
    <name evidence="2" type="ORF">CLV60_107272</name>
</gene>
<sequence>MKTITLVSWCLLGLYTAILIGLLLFARSGSSDDRIASGYVIMLFIPLGILAAINLLPFPFTRIMVLVLSVAPALMALIMLIASPIIQKWRSASWADEDTARANGSYYFKDAARQKLAADIASLNAELLRADMTQPVPELNQTGREQVTLLDFVALQGFEADPARLIACFEVLLKNGAKIDNGDPKHSPTHFKVIDYDPVLLKWFLEHGADANAREAGTGTPILFQAIHRDRSDTTKTEKVRLLLDHGADPNIIPPQQDERVIVTSMLLSAASAEAWDICNVMLDHGADPNYKTQSGWDIFQAVDYQSKQFTSWGQTPPPGFTQLAERLAAINASGDKNTRQ</sequence>
<keyword evidence="1" id="KW-1133">Transmembrane helix</keyword>
<protein>
    <submittedName>
        <fullName evidence="2">Uncharacterized protein</fullName>
    </submittedName>
</protein>
<dbReference type="AlphaFoldDB" id="A0A2P8G227"/>
<organism evidence="2 3">
    <name type="scientific">Dyadobacter jiangsuensis</name>
    <dbReference type="NCBI Taxonomy" id="1591085"/>
    <lineage>
        <taxon>Bacteria</taxon>
        <taxon>Pseudomonadati</taxon>
        <taxon>Bacteroidota</taxon>
        <taxon>Cytophagia</taxon>
        <taxon>Cytophagales</taxon>
        <taxon>Spirosomataceae</taxon>
        <taxon>Dyadobacter</taxon>
    </lineage>
</organism>
<keyword evidence="1" id="KW-0812">Transmembrane</keyword>